<dbReference type="PANTHER" id="PTHR12631">
    <property type="entry name" value="ALPHA-L-IDURONIDASE"/>
    <property type="match status" value="1"/>
</dbReference>
<evidence type="ECO:0000313" key="1">
    <source>
        <dbReference type="EMBL" id="GIH20716.1"/>
    </source>
</evidence>
<proteinExistence type="predicted"/>
<dbReference type="EMBL" id="BONZ01000104">
    <property type="protein sequence ID" value="GIH20716.1"/>
    <property type="molecule type" value="Genomic_DNA"/>
</dbReference>
<evidence type="ECO:0008006" key="3">
    <source>
        <dbReference type="Google" id="ProtNLM"/>
    </source>
</evidence>
<dbReference type="AlphaFoldDB" id="A0A8J3R1W3"/>
<dbReference type="GO" id="GO:0004553">
    <property type="term" value="F:hydrolase activity, hydrolyzing O-glycosyl compounds"/>
    <property type="evidence" value="ECO:0007669"/>
    <property type="project" value="TreeGrafter"/>
</dbReference>
<reference evidence="1" key="1">
    <citation type="submission" date="2021-01" db="EMBL/GenBank/DDBJ databases">
        <title>Whole genome shotgun sequence of Rugosimonospora africana NBRC 104875.</title>
        <authorList>
            <person name="Komaki H."/>
            <person name="Tamura T."/>
        </authorList>
    </citation>
    <scope>NUCLEOTIDE SEQUENCE</scope>
    <source>
        <strain evidence="1">NBRC 104875</strain>
    </source>
</reference>
<dbReference type="InterPro" id="IPR051923">
    <property type="entry name" value="Glycosyl_Hydrolase_39"/>
</dbReference>
<gene>
    <name evidence="1" type="ORF">Raf01_88880</name>
</gene>
<dbReference type="Gene3D" id="3.20.20.80">
    <property type="entry name" value="Glycosidases"/>
    <property type="match status" value="1"/>
</dbReference>
<name>A0A8J3R1W3_9ACTN</name>
<sequence>MITMPDLPGIRLGVVRGISYGLFGRPDEFLPAARGIGAGLVRVYLYWGQVEPEPGRYVWDTVDALLRQLDGDEEIWVTVCSSSPWATRVATDFLPPSPAKDPDTYGAFIRALVRHCAGRVRYWQCDNEPSNDLLWSGTADEYVAQLATMHRAVREADPTAAVVLGGCGYDVLSSAEGSEPRRFFDHVVREGREWFDLFDVHLYGDPARVPDYLQTARQLMRAHGYARPIVAGEHGGPVPFEFPEVDSVVQEVFVSAFATPPASQSTDELIAQATQLTPERRAMTALYARMSDLPPRLQMFLHGCPPEWEAKRHRINCRQIVARTVLALAGGVGRLAYWNLAPEVPGATDPYQMMHLMFGKLPILDYRDGALRHRHPGAGTFALLAGQLAGAVAVSRLETPGWPGGYAFEVERADRDRLLVLWDGRDTFDGEDEPPVSVALPWPADAATAIDAFGEPVASRVDGGTLRLEVTDTPVFVSPA</sequence>
<dbReference type="Proteomes" id="UP000642748">
    <property type="component" value="Unassembled WGS sequence"/>
</dbReference>
<dbReference type="SUPFAM" id="SSF51445">
    <property type="entry name" value="(Trans)glycosidases"/>
    <property type="match status" value="1"/>
</dbReference>
<keyword evidence="2" id="KW-1185">Reference proteome</keyword>
<dbReference type="PANTHER" id="PTHR12631:SF10">
    <property type="entry name" value="BETA-XYLOSIDASE-LIKE PROTEIN-RELATED"/>
    <property type="match status" value="1"/>
</dbReference>
<protein>
    <recommendedName>
        <fullName evidence="3">Glycoside hydrolase family 5 domain-containing protein</fullName>
    </recommendedName>
</protein>
<organism evidence="1 2">
    <name type="scientific">Rugosimonospora africana</name>
    <dbReference type="NCBI Taxonomy" id="556532"/>
    <lineage>
        <taxon>Bacteria</taxon>
        <taxon>Bacillati</taxon>
        <taxon>Actinomycetota</taxon>
        <taxon>Actinomycetes</taxon>
        <taxon>Micromonosporales</taxon>
        <taxon>Micromonosporaceae</taxon>
        <taxon>Rugosimonospora</taxon>
    </lineage>
</organism>
<evidence type="ECO:0000313" key="2">
    <source>
        <dbReference type="Proteomes" id="UP000642748"/>
    </source>
</evidence>
<comment type="caution">
    <text evidence="1">The sequence shown here is derived from an EMBL/GenBank/DDBJ whole genome shotgun (WGS) entry which is preliminary data.</text>
</comment>
<accession>A0A8J3R1W3</accession>
<dbReference type="InterPro" id="IPR017853">
    <property type="entry name" value="GH"/>
</dbReference>
<dbReference type="RefSeq" id="WP_203924139.1">
    <property type="nucleotide sequence ID" value="NZ_BONZ01000104.1"/>
</dbReference>